<dbReference type="GO" id="GO:0003700">
    <property type="term" value="F:DNA-binding transcription factor activity"/>
    <property type="evidence" value="ECO:0007669"/>
    <property type="project" value="InterPro"/>
</dbReference>
<organism evidence="5 6">
    <name type="scientific">Streptomyces phyllanthi</name>
    <dbReference type="NCBI Taxonomy" id="1803180"/>
    <lineage>
        <taxon>Bacteria</taxon>
        <taxon>Bacillati</taxon>
        <taxon>Actinomycetota</taxon>
        <taxon>Actinomycetes</taxon>
        <taxon>Kitasatosporales</taxon>
        <taxon>Streptomycetaceae</taxon>
        <taxon>Streptomyces</taxon>
    </lineage>
</organism>
<dbReference type="Pfam" id="PF12833">
    <property type="entry name" value="HTH_18"/>
    <property type="match status" value="1"/>
</dbReference>
<dbReference type="Pfam" id="PF14525">
    <property type="entry name" value="AraC_binding_2"/>
    <property type="match status" value="1"/>
</dbReference>
<dbReference type="SMART" id="SM00342">
    <property type="entry name" value="HTH_ARAC"/>
    <property type="match status" value="1"/>
</dbReference>
<keyword evidence="2" id="KW-0238">DNA-binding</keyword>
<dbReference type="InterPro" id="IPR018060">
    <property type="entry name" value="HTH_AraC"/>
</dbReference>
<dbReference type="InterPro" id="IPR050204">
    <property type="entry name" value="AraC_XylS_family_regulators"/>
</dbReference>
<dbReference type="InterPro" id="IPR035418">
    <property type="entry name" value="AraC-bd_2"/>
</dbReference>
<dbReference type="PROSITE" id="PS01124">
    <property type="entry name" value="HTH_ARAC_FAMILY_2"/>
    <property type="match status" value="1"/>
</dbReference>
<accession>A0A5N8W6A0</accession>
<evidence type="ECO:0000259" key="4">
    <source>
        <dbReference type="PROSITE" id="PS01124"/>
    </source>
</evidence>
<dbReference type="RefSeq" id="WP_152787827.1">
    <property type="nucleotide sequence ID" value="NZ_BAABEQ010000038.1"/>
</dbReference>
<feature type="domain" description="HTH araC/xylS-type" evidence="4">
    <location>
        <begin position="218"/>
        <end position="319"/>
    </location>
</feature>
<dbReference type="InterPro" id="IPR009057">
    <property type="entry name" value="Homeodomain-like_sf"/>
</dbReference>
<dbReference type="GO" id="GO:0043565">
    <property type="term" value="F:sequence-specific DNA binding"/>
    <property type="evidence" value="ECO:0007669"/>
    <property type="project" value="InterPro"/>
</dbReference>
<name>A0A5N8W6A0_9ACTN</name>
<dbReference type="PANTHER" id="PTHR46796:SF6">
    <property type="entry name" value="ARAC SUBFAMILY"/>
    <property type="match status" value="1"/>
</dbReference>
<keyword evidence="3" id="KW-0804">Transcription</keyword>
<evidence type="ECO:0000256" key="1">
    <source>
        <dbReference type="ARBA" id="ARBA00023015"/>
    </source>
</evidence>
<dbReference type="Proteomes" id="UP000326979">
    <property type="component" value="Unassembled WGS sequence"/>
</dbReference>
<dbReference type="EMBL" id="VJZE01000193">
    <property type="protein sequence ID" value="MPY43010.1"/>
    <property type="molecule type" value="Genomic_DNA"/>
</dbReference>
<protein>
    <submittedName>
        <fullName evidence="5">Helix-turn-helix domain-containing protein</fullName>
    </submittedName>
</protein>
<gene>
    <name evidence="5" type="ORF">FNH04_24820</name>
</gene>
<keyword evidence="6" id="KW-1185">Reference proteome</keyword>
<sequence length="335" mass="36867">MLAKVFDSRDLPVEDRIEAWCDLTERALAPNEFCIPDPAQFRATLRAVDMGEVQVTSLTYSALRSRRTPRLIRRSDPAGYTAGLILQGRHGLLQERREASLGMNEMLLYSDSRPYEAAADVGRGTAATVLVQIPRASLPLRPEQVDRLLAVPLPGSGGIGGLLSTFLTHLATGTGPLGPQDAVRIGSVLLDLLTAWLAHHVDAMNPAVADARQRVQFLEIRTFVVRHLGDPRLSPDMIAAAHHMSLRTLQRLFKEQGITVGSFIRRQRLNRVHRDLADPRLAARPIHAIAARWGYAYPSDLTRAFRAAYGVGPAEYRHAHLNGTPRWPTGAGPAE</sequence>
<dbReference type="Gene3D" id="1.10.10.60">
    <property type="entry name" value="Homeodomain-like"/>
    <property type="match status" value="1"/>
</dbReference>
<dbReference type="SUPFAM" id="SSF46689">
    <property type="entry name" value="Homeodomain-like"/>
    <property type="match status" value="1"/>
</dbReference>
<evidence type="ECO:0000313" key="6">
    <source>
        <dbReference type="Proteomes" id="UP000326979"/>
    </source>
</evidence>
<evidence type="ECO:0000256" key="2">
    <source>
        <dbReference type="ARBA" id="ARBA00023125"/>
    </source>
</evidence>
<dbReference type="PANTHER" id="PTHR46796">
    <property type="entry name" value="HTH-TYPE TRANSCRIPTIONAL ACTIVATOR RHAS-RELATED"/>
    <property type="match status" value="1"/>
</dbReference>
<keyword evidence="1" id="KW-0805">Transcription regulation</keyword>
<comment type="caution">
    <text evidence="5">The sequence shown here is derived from an EMBL/GenBank/DDBJ whole genome shotgun (WGS) entry which is preliminary data.</text>
</comment>
<dbReference type="OrthoDB" id="9799345at2"/>
<proteinExistence type="predicted"/>
<evidence type="ECO:0000256" key="3">
    <source>
        <dbReference type="ARBA" id="ARBA00023163"/>
    </source>
</evidence>
<evidence type="ECO:0000313" key="5">
    <source>
        <dbReference type="EMBL" id="MPY43010.1"/>
    </source>
</evidence>
<dbReference type="AlphaFoldDB" id="A0A5N8W6A0"/>
<reference evidence="5 6" key="1">
    <citation type="submission" date="2019-07" db="EMBL/GenBank/DDBJ databases">
        <title>New species of Amycolatopsis and Streptomyces.</title>
        <authorList>
            <person name="Duangmal K."/>
            <person name="Teo W.F.A."/>
            <person name="Lipun K."/>
        </authorList>
    </citation>
    <scope>NUCLEOTIDE SEQUENCE [LARGE SCALE GENOMIC DNA]</scope>
    <source>
        <strain evidence="5 6">TISTR 2346</strain>
    </source>
</reference>